<dbReference type="Pfam" id="PF01738">
    <property type="entry name" value="DLH"/>
    <property type="match status" value="1"/>
</dbReference>
<dbReference type="SUPFAM" id="SSF53474">
    <property type="entry name" value="alpha/beta-Hydrolases"/>
    <property type="match status" value="1"/>
</dbReference>
<evidence type="ECO:0000313" key="2">
    <source>
        <dbReference type="EMBL" id="APT56471.1"/>
    </source>
</evidence>
<dbReference type="RefSeq" id="WP_075797416.1">
    <property type="nucleotide sequence ID" value="NZ_CP015583.1"/>
</dbReference>
<evidence type="ECO:0000259" key="1">
    <source>
        <dbReference type="Pfam" id="PF01738"/>
    </source>
</evidence>
<dbReference type="KEGG" id="rgi:RGI145_04485"/>
<dbReference type="InterPro" id="IPR029058">
    <property type="entry name" value="AB_hydrolase_fold"/>
</dbReference>
<dbReference type="EMBL" id="CP015583">
    <property type="protein sequence ID" value="APT56471.1"/>
    <property type="molecule type" value="Genomic_DNA"/>
</dbReference>
<reference evidence="2 3" key="1">
    <citation type="submission" date="2016-05" db="EMBL/GenBank/DDBJ databases">
        <title>Complete Genome and Methylome Analysis of Psychrotrophic Bacterial Isolates from Antarctic Lake Untersee.</title>
        <authorList>
            <person name="Fomenkov A."/>
            <person name="Akimov V.N."/>
            <person name="Vasilyeva L.V."/>
            <person name="Andersen D."/>
            <person name="Vincze T."/>
            <person name="Roberts R.J."/>
        </authorList>
    </citation>
    <scope>NUCLEOTIDE SEQUENCE [LARGE SCALE GENOMIC DNA]</scope>
    <source>
        <strain evidence="2 3">U14-5</strain>
    </source>
</reference>
<protein>
    <submittedName>
        <fullName evidence="2">Carboxymethylenebutenolidase</fullName>
    </submittedName>
</protein>
<dbReference type="InterPro" id="IPR051049">
    <property type="entry name" value="Dienelactone_hydrolase-like"/>
</dbReference>
<dbReference type="GO" id="GO:0016787">
    <property type="term" value="F:hydrolase activity"/>
    <property type="evidence" value="ECO:0007669"/>
    <property type="project" value="InterPro"/>
</dbReference>
<evidence type="ECO:0000313" key="3">
    <source>
        <dbReference type="Proteomes" id="UP000185494"/>
    </source>
</evidence>
<dbReference type="PANTHER" id="PTHR46623">
    <property type="entry name" value="CARBOXYMETHYLENEBUTENOLIDASE-RELATED"/>
    <property type="match status" value="1"/>
</dbReference>
<sequence length="243" mass="26099">MAENTRGIATGTTTIQATDGSGGFGAYVARPTGREEPLGAVVMIQEIFGVNHAMRALCEWVADMGFLAISPDLFWRLEPGVELTDGSEKEWQRAFELMNAFDQQKGVEDLKATLEVARRMEGANGKAGTMGFCLGGRLATMMALESDADCNISYYGVGLDGLLGAAQKISKPLILHIAEKDRFVPPEAQEKIRAMLDGHPTATAYTYPGVDHAFARMGGHSWDGLAATIANGRSAELLQRCLA</sequence>
<gene>
    <name evidence="2" type="ORF">RGI145_04485</name>
</gene>
<dbReference type="eggNOG" id="COG0412">
    <property type="taxonomic scope" value="Bacteria"/>
</dbReference>
<dbReference type="InterPro" id="IPR002925">
    <property type="entry name" value="Dienelactn_hydro"/>
</dbReference>
<organism evidence="2 3">
    <name type="scientific">Roseomonas gilardii</name>
    <dbReference type="NCBI Taxonomy" id="257708"/>
    <lineage>
        <taxon>Bacteria</taxon>
        <taxon>Pseudomonadati</taxon>
        <taxon>Pseudomonadota</taxon>
        <taxon>Alphaproteobacteria</taxon>
        <taxon>Acetobacterales</taxon>
        <taxon>Roseomonadaceae</taxon>
        <taxon>Roseomonas</taxon>
    </lineage>
</organism>
<dbReference type="STRING" id="257708.RGI145_04485"/>
<proteinExistence type="predicted"/>
<dbReference type="AlphaFoldDB" id="A0A1L7ACJ6"/>
<dbReference type="PANTHER" id="PTHR46623:SF6">
    <property type="entry name" value="ALPHA_BETA-HYDROLASES SUPERFAMILY PROTEIN"/>
    <property type="match status" value="1"/>
</dbReference>
<dbReference type="Gene3D" id="3.40.50.1820">
    <property type="entry name" value="alpha/beta hydrolase"/>
    <property type="match status" value="1"/>
</dbReference>
<accession>A0A1L7ACJ6</accession>
<dbReference type="Proteomes" id="UP000185494">
    <property type="component" value="Chromosome 1"/>
</dbReference>
<feature type="domain" description="Dienelactone hydrolase" evidence="1">
    <location>
        <begin position="24"/>
        <end position="240"/>
    </location>
</feature>
<name>A0A1L7ACJ6_9PROT</name>